<comment type="function">
    <text evidence="1 9">Required for assembly of cytochrome c oxidase (complex IV).</text>
</comment>
<feature type="domain" description="Cytochrome c oxidase assembly factor 3 mitochondrial coiled-coil" evidence="10">
    <location>
        <begin position="38"/>
        <end position="82"/>
    </location>
</feature>
<evidence type="ECO:0000256" key="7">
    <source>
        <dbReference type="ARBA" id="ARBA00023128"/>
    </source>
</evidence>
<keyword evidence="6 9" id="KW-1133">Transmembrane helix</keyword>
<keyword evidence="9" id="KW-0999">Mitochondrion inner membrane</keyword>
<evidence type="ECO:0000256" key="4">
    <source>
        <dbReference type="ARBA" id="ARBA00011351"/>
    </source>
</evidence>
<dbReference type="Pfam" id="PF09813">
    <property type="entry name" value="Coa3_cc"/>
    <property type="match status" value="1"/>
</dbReference>
<dbReference type="GO" id="GO:0005743">
    <property type="term" value="C:mitochondrial inner membrane"/>
    <property type="evidence" value="ECO:0007669"/>
    <property type="project" value="UniProtKB-UniRule"/>
</dbReference>
<dbReference type="InterPro" id="IPR041752">
    <property type="entry name" value="Coa3"/>
</dbReference>
<keyword evidence="7 9" id="KW-0496">Mitochondrion</keyword>
<evidence type="ECO:0000259" key="10">
    <source>
        <dbReference type="Pfam" id="PF09813"/>
    </source>
</evidence>
<evidence type="ECO:0000256" key="6">
    <source>
        <dbReference type="ARBA" id="ARBA00022989"/>
    </source>
</evidence>
<comment type="subunit">
    <text evidence="4 9">Component of 250-400 kDa complexes called cytochrome oxidase assembly intermediates or COA complexes.</text>
</comment>
<reference evidence="11" key="1">
    <citation type="submission" date="2023-03" db="EMBL/GenBank/DDBJ databases">
        <title>Massive genome expansion in bonnet fungi (Mycena s.s.) driven by repeated elements and novel gene families across ecological guilds.</title>
        <authorList>
            <consortium name="Lawrence Berkeley National Laboratory"/>
            <person name="Harder C.B."/>
            <person name="Miyauchi S."/>
            <person name="Viragh M."/>
            <person name="Kuo A."/>
            <person name="Thoen E."/>
            <person name="Andreopoulos B."/>
            <person name="Lu D."/>
            <person name="Skrede I."/>
            <person name="Drula E."/>
            <person name="Henrissat B."/>
            <person name="Morin E."/>
            <person name="Kohler A."/>
            <person name="Barry K."/>
            <person name="LaButti K."/>
            <person name="Morin E."/>
            <person name="Salamov A."/>
            <person name="Lipzen A."/>
            <person name="Mereny Z."/>
            <person name="Hegedus B."/>
            <person name="Baldrian P."/>
            <person name="Stursova M."/>
            <person name="Weitz H."/>
            <person name="Taylor A."/>
            <person name="Grigoriev I.V."/>
            <person name="Nagy L.G."/>
            <person name="Martin F."/>
            <person name="Kauserud H."/>
        </authorList>
    </citation>
    <scope>NUCLEOTIDE SEQUENCE</scope>
    <source>
        <strain evidence="11">9144</strain>
    </source>
</reference>
<gene>
    <name evidence="11" type="ORF">GGX14DRAFT_456804</name>
</gene>
<evidence type="ECO:0000256" key="8">
    <source>
        <dbReference type="ARBA" id="ARBA00023136"/>
    </source>
</evidence>
<comment type="caution">
    <text evidence="11">The sequence shown here is derived from an EMBL/GenBank/DDBJ whole genome shotgun (WGS) entry which is preliminary data.</text>
</comment>
<dbReference type="InterPro" id="IPR018628">
    <property type="entry name" value="Coa3_CC"/>
</dbReference>
<evidence type="ECO:0000256" key="1">
    <source>
        <dbReference type="ARBA" id="ARBA00003064"/>
    </source>
</evidence>
<evidence type="ECO:0000256" key="2">
    <source>
        <dbReference type="ARBA" id="ARBA00004304"/>
    </source>
</evidence>
<evidence type="ECO:0000313" key="12">
    <source>
        <dbReference type="Proteomes" id="UP001219525"/>
    </source>
</evidence>
<dbReference type="PANTHER" id="PTHR15642:SF3">
    <property type="entry name" value="CYTOCHROME C OXIDASE ASSEMBLY FACTOR 3 HOMOLOG, MITOCHONDRIAL"/>
    <property type="match status" value="1"/>
</dbReference>
<evidence type="ECO:0000256" key="5">
    <source>
        <dbReference type="ARBA" id="ARBA00022692"/>
    </source>
</evidence>
<dbReference type="GO" id="GO:0033617">
    <property type="term" value="P:mitochondrial respiratory chain complex IV assembly"/>
    <property type="evidence" value="ECO:0007669"/>
    <property type="project" value="UniProtKB-UniRule"/>
</dbReference>
<evidence type="ECO:0000256" key="3">
    <source>
        <dbReference type="ARBA" id="ARBA00007035"/>
    </source>
</evidence>
<comment type="subcellular location">
    <subcellularLocation>
        <location evidence="2">Mitochondrion membrane</location>
        <topology evidence="2">Single-pass membrane protein</topology>
    </subcellularLocation>
</comment>
<evidence type="ECO:0000256" key="9">
    <source>
        <dbReference type="RuleBase" id="RU367056"/>
    </source>
</evidence>
<protein>
    <recommendedName>
        <fullName evidence="9">Cytochrome c oxidase assembly factor 3</fullName>
    </recommendedName>
</protein>
<evidence type="ECO:0000313" key="11">
    <source>
        <dbReference type="EMBL" id="KAJ7206772.1"/>
    </source>
</evidence>
<comment type="similarity">
    <text evidence="3 9">Belongs to the COA3 family.</text>
</comment>
<dbReference type="AlphaFoldDB" id="A0AAD6VDJ7"/>
<keyword evidence="8 9" id="KW-0472">Membrane</keyword>
<organism evidence="11 12">
    <name type="scientific">Mycena pura</name>
    <dbReference type="NCBI Taxonomy" id="153505"/>
    <lineage>
        <taxon>Eukaryota</taxon>
        <taxon>Fungi</taxon>
        <taxon>Dikarya</taxon>
        <taxon>Basidiomycota</taxon>
        <taxon>Agaricomycotina</taxon>
        <taxon>Agaricomycetes</taxon>
        <taxon>Agaricomycetidae</taxon>
        <taxon>Agaricales</taxon>
        <taxon>Marasmiineae</taxon>
        <taxon>Mycenaceae</taxon>
        <taxon>Mycena</taxon>
    </lineage>
</organism>
<dbReference type="EMBL" id="JARJCW010000038">
    <property type="protein sequence ID" value="KAJ7206772.1"/>
    <property type="molecule type" value="Genomic_DNA"/>
</dbReference>
<name>A0AAD6VDJ7_9AGAR</name>
<dbReference type="PANTHER" id="PTHR15642">
    <property type="entry name" value="CYTOCHROME C OXIDASE ASSEMBLY FACTOR 3, MITOCHONDRIAL"/>
    <property type="match status" value="1"/>
</dbReference>
<keyword evidence="5 9" id="KW-0812">Transmembrane</keyword>
<proteinExistence type="inferred from homology"/>
<accession>A0AAD6VDJ7</accession>
<feature type="transmembrane region" description="Helical" evidence="9">
    <location>
        <begin position="50"/>
        <end position="69"/>
    </location>
</feature>
<keyword evidence="12" id="KW-1185">Reference proteome</keyword>
<sequence length="191" mass="21196">MRPTLPTRASWEPETSRYVDRREVKASYWRNGRMSPGLLRARRQFRTKNAFAGVVLLAFVVGVFSYSLAAVKQDVFDELDEEVTERAVLDAKRAALTVEDEKHAMAAAAAFATGSTIRGPKLSDRVRNAAAAASELAQEPRQHDGAPQRRGVLATLLDERFPWLLDPTRKTLVWGAPPVDRIGSLGEKLKP</sequence>
<dbReference type="Proteomes" id="UP001219525">
    <property type="component" value="Unassembled WGS sequence"/>
</dbReference>